<feature type="domain" description="Ig-like" evidence="1">
    <location>
        <begin position="240"/>
        <end position="334"/>
    </location>
</feature>
<gene>
    <name evidence="2" type="ORF">FKR84_13145</name>
</gene>
<proteinExistence type="predicted"/>
<accession>A0A507ZAC5</accession>
<reference evidence="2 3" key="1">
    <citation type="submission" date="2019-06" db="EMBL/GenBank/DDBJ databases">
        <title>Flavibacter putida gen. nov., sp. nov., a novel marine bacterium of the family Flavobacteriaceae isolated from coastal seawater.</title>
        <authorList>
            <person name="Feng X."/>
        </authorList>
    </citation>
    <scope>NUCLEOTIDE SEQUENCE [LARGE SCALE GENOMIC DNA]</scope>
    <source>
        <strain evidence="2 3">PLHSN227</strain>
    </source>
</reference>
<keyword evidence="3" id="KW-1185">Reference proteome</keyword>
<dbReference type="AlphaFoldDB" id="A0A507ZAC5"/>
<dbReference type="Proteomes" id="UP000317169">
    <property type="component" value="Unassembled WGS sequence"/>
</dbReference>
<dbReference type="Gene3D" id="2.60.40.10">
    <property type="entry name" value="Immunoglobulins"/>
    <property type="match status" value="2"/>
</dbReference>
<dbReference type="PROSITE" id="PS50835">
    <property type="entry name" value="IG_LIKE"/>
    <property type="match status" value="1"/>
</dbReference>
<evidence type="ECO:0000313" key="3">
    <source>
        <dbReference type="Proteomes" id="UP000317169"/>
    </source>
</evidence>
<dbReference type="InterPro" id="IPR007110">
    <property type="entry name" value="Ig-like_dom"/>
</dbReference>
<evidence type="ECO:0000259" key="1">
    <source>
        <dbReference type="PROSITE" id="PS50835"/>
    </source>
</evidence>
<comment type="caution">
    <text evidence="2">The sequence shown here is derived from an EMBL/GenBank/DDBJ whole genome shotgun (WGS) entry which is preliminary data.</text>
</comment>
<feature type="non-terminal residue" evidence="2">
    <location>
        <position position="1"/>
    </location>
</feature>
<name>A0A507ZAC5_9FLAO</name>
<dbReference type="EMBL" id="VIAR01000022">
    <property type="protein sequence ID" value="TQD33373.1"/>
    <property type="molecule type" value="Genomic_DNA"/>
</dbReference>
<dbReference type="CDD" id="cd00146">
    <property type="entry name" value="PKD"/>
    <property type="match status" value="1"/>
</dbReference>
<sequence>FTVDLGGDQNFCSTDSYVIEATLTGAAPSDATFEWSDSDGVIVGETGSSISVTESDTYTVEVSVDGCPSTESVTIGFYDSPVVDLGDDVSLCGVPNVTLDATPSNASDFDIPLNYVWYQDGTEITGETGSTLDITQEGTYLVEVTGSVIDAEGNVLSFTCTGTDSVEVSTADFTVDLGADQALCDQESYTIEATLTGEDPADATFEWSDSNGVIAGESGQSITVTESDTYTVEVMIDGCPATESVTIDFYQTPIIDLGEDMSTCDLAGLTLDATPSNFDAGDVSYQWSFDGAPISESGAVVTVADYGYGSYEVTVSDNDANSVCNAATASITITERDDIGVSLSVDAEQNLELYYCDDVDNPEVPQQSYTFTANLSNATADEVEFVWYKNGDEILGAEGQSYTVTYDEDGDYADTYEVDVYLGSCSATASIDVSLVIAPYESGCTISEGLSPDTTPGENDCLDLSFLSERTGIKSLKVYNRYGRLVFEKNNYVDSFCGQDKDGNKLPNGTYYYILEFDKEDPVFGSVKKDWIYINRESN</sequence>
<dbReference type="RefSeq" id="WP_141422781.1">
    <property type="nucleotide sequence ID" value="NZ_VIAR01000022.1"/>
</dbReference>
<protein>
    <submittedName>
        <fullName evidence="2">Gliding motility-associated C-terminal domain-containing protein</fullName>
    </submittedName>
</protein>
<evidence type="ECO:0000313" key="2">
    <source>
        <dbReference type="EMBL" id="TQD33373.1"/>
    </source>
</evidence>
<organism evidence="2 3">
    <name type="scientific">Haloflavibacter putidus</name>
    <dbReference type="NCBI Taxonomy" id="2576776"/>
    <lineage>
        <taxon>Bacteria</taxon>
        <taxon>Pseudomonadati</taxon>
        <taxon>Bacteroidota</taxon>
        <taxon>Flavobacteriia</taxon>
        <taxon>Flavobacteriales</taxon>
        <taxon>Flavobacteriaceae</taxon>
        <taxon>Haloflavibacter</taxon>
    </lineage>
</organism>
<dbReference type="OrthoDB" id="608579at2"/>
<dbReference type="InterPro" id="IPR013783">
    <property type="entry name" value="Ig-like_fold"/>
</dbReference>
<dbReference type="Pfam" id="PF13585">
    <property type="entry name" value="CHU_C"/>
    <property type="match status" value="1"/>
</dbReference>